<dbReference type="InterPro" id="IPR034641">
    <property type="entry name" value="RGL11"/>
</dbReference>
<dbReference type="PATRIC" id="fig|1300344.3.peg.1818"/>
<dbReference type="PROSITE" id="PS51318">
    <property type="entry name" value="TAT"/>
    <property type="match status" value="1"/>
</dbReference>
<evidence type="ECO:0000256" key="3">
    <source>
        <dbReference type="ARBA" id="ARBA00023326"/>
    </source>
</evidence>
<reference evidence="6 7" key="1">
    <citation type="submission" date="2016-01" db="EMBL/GenBank/DDBJ databases">
        <title>Complete genome sequence of a soil Actinobacterium, Isoptericola dokdonensis DS-3.</title>
        <authorList>
            <person name="Kwon S.-K."/>
            <person name="Kim J.F."/>
        </authorList>
    </citation>
    <scope>NUCLEOTIDE SEQUENCE [LARGE SCALE GENOMIC DNA]</scope>
    <source>
        <strain evidence="6 7">DS-3</strain>
    </source>
</reference>
<keyword evidence="3" id="KW-0119">Carbohydrate metabolism</keyword>
<evidence type="ECO:0000313" key="6">
    <source>
        <dbReference type="EMBL" id="ANC31359.1"/>
    </source>
</evidence>
<keyword evidence="7" id="KW-1185">Reference proteome</keyword>
<dbReference type="InterPro" id="IPR036116">
    <property type="entry name" value="FN3_sf"/>
</dbReference>
<proteinExistence type="predicted"/>
<gene>
    <name evidence="6" type="primary">yesX</name>
    <name evidence="6" type="ORF">I598_1811</name>
</gene>
<sequence>MLSPTRRRDDEVPVHRSRHATPPPVHRRTRPQALVGLALAAALTATAGLAVPAAAATTDLLLDFQCAGNPLPDGWTEVAPGTGYTEARGFGLSPTLASSACRNRGELSREDRDFVLATTSTRFLVDLPDGVYSLALHSGDGIASSNTGMVANGVTLDAASPGSGNVTMRVLDGVPVTDGRLEVRFTGSSIRVNALEVYEAVPAPSGLTATAHVTPDPTVDLSWTAAEGGEGHRVQRSVGGGPAERVADLPAGATSWTDTAVGLAHDYTYTVTAVGASGRESVPTEPVEVTTVDTSVAPPSAPAGVAVDTSDGVTLAWEPDAAAVVHEIYRGRLGGPAELLATTADAGWTDGTAEPTRGYSYQVAAVGLGGRSERSAPVDVPARVELARQAERIGRNPVAASSPDGVYVGWAMLGDDPDDVAFHVYRDGERLTDEPLTGSTNLVDPDGDATSTYRVSTVVDGTERWATGELGVWDGQTLDIPLDRPADGTTKDGQPYTYSANDASVADLDGDGAYEYVVKWYPSNAKDNSLSGYTGSTYLDAYELDGTRLWRIDLGVNIRSGAHYTQFQVFDYDGDGRAETIVRTADGTVDGTGEVIGDADADFRNSSGYVLSGPEYLTVFDGVTGAAVDTVDYVPARGSVGAWGDSYGNRVDRFLAGTAYLDGQTPSAIFSRGYYTRSVVAAFDFDGEHLTRRWVFDSDEAGSEHAGQGNHSLSVADVDGDQRDEVVFGSMTLDDDGTVLHNTRLGHGDAQHVSDFDPSRPGLEVFSVHEEMGASGNRGATFRDAGSGEVLWSIPATSDTGRGAMGDIDPRHPGAEGWANPTERRVVAADGEVLSTTIPAANFLTWWDGDLLREIGDHDFDRPADVGVPTVAKWDWEEGRSVELYRAEGTSTSNSTKGNVALQADLFGDWREEIVARTQDSSALRISTTVIPTEHRLRSLMSDSQYRLAVAWQNTGYNQPPHPSYFLGDGMTTPDAPRPAYTTDAVAGNVVWSEDATYREGDVVEHDGALYSALWHTAGETPGTTSWGAWAETGPAADPAPACDAAWWTPSAVFTAGDRAVADGTVWEARWWTRNQQPGASPWGPWQEVGSC</sequence>
<evidence type="ECO:0000256" key="2">
    <source>
        <dbReference type="ARBA" id="ARBA00023295"/>
    </source>
</evidence>
<dbReference type="GO" id="GO:0005576">
    <property type="term" value="C:extracellular region"/>
    <property type="evidence" value="ECO:0007669"/>
    <property type="project" value="InterPro"/>
</dbReference>
<dbReference type="PANTHER" id="PTHR43118">
    <property type="entry name" value="RHAMNOGALACTURONAN LYASE (EUROFUNG)"/>
    <property type="match status" value="1"/>
</dbReference>
<evidence type="ECO:0000259" key="5">
    <source>
        <dbReference type="PROSITE" id="PS50853"/>
    </source>
</evidence>
<dbReference type="CDD" id="cd12215">
    <property type="entry name" value="ChiC_BD"/>
    <property type="match status" value="2"/>
</dbReference>
<dbReference type="SUPFAM" id="SSF49785">
    <property type="entry name" value="Galactose-binding domain-like"/>
    <property type="match status" value="1"/>
</dbReference>
<keyword evidence="3" id="KW-0624">Polysaccharide degradation</keyword>
<dbReference type="Gene3D" id="2.10.10.20">
    <property type="entry name" value="Carbohydrate-binding module superfamily 5/12"/>
    <property type="match status" value="2"/>
</dbReference>
<dbReference type="Proteomes" id="UP000076794">
    <property type="component" value="Chromosome"/>
</dbReference>
<keyword evidence="1" id="KW-0378">Hydrolase</keyword>
<protein>
    <submittedName>
        <fullName evidence="6">Rhamnogalacturonan exolyase YesX</fullName>
        <ecNumber evidence="6">4.2.2.-</ecNumber>
    </submittedName>
</protein>
<dbReference type="STRING" id="1300344.I598_1811"/>
<dbReference type="EMBL" id="CP014209">
    <property type="protein sequence ID" value="ANC31359.1"/>
    <property type="molecule type" value="Genomic_DNA"/>
</dbReference>
<organism evidence="6 7">
    <name type="scientific">Isoptericola dokdonensis DS-3</name>
    <dbReference type="NCBI Taxonomy" id="1300344"/>
    <lineage>
        <taxon>Bacteria</taxon>
        <taxon>Bacillati</taxon>
        <taxon>Actinomycetota</taxon>
        <taxon>Actinomycetes</taxon>
        <taxon>Micrococcales</taxon>
        <taxon>Promicromonosporaceae</taxon>
        <taxon>Isoptericola</taxon>
    </lineage>
</organism>
<dbReference type="InterPro" id="IPR028994">
    <property type="entry name" value="Integrin_alpha_N"/>
</dbReference>
<dbReference type="GO" id="GO:0030246">
    <property type="term" value="F:carbohydrate binding"/>
    <property type="evidence" value="ECO:0007669"/>
    <property type="project" value="InterPro"/>
</dbReference>
<evidence type="ECO:0000256" key="1">
    <source>
        <dbReference type="ARBA" id="ARBA00022801"/>
    </source>
</evidence>
<dbReference type="SUPFAM" id="SSF49265">
    <property type="entry name" value="Fibronectin type III"/>
    <property type="match status" value="1"/>
</dbReference>
<dbReference type="PROSITE" id="PS50853">
    <property type="entry name" value="FN3"/>
    <property type="match status" value="1"/>
</dbReference>
<dbReference type="Gene3D" id="2.60.120.430">
    <property type="entry name" value="Galactose-binding lectin"/>
    <property type="match status" value="1"/>
</dbReference>
<feature type="domain" description="Fibronectin type-III" evidence="5">
    <location>
        <begin position="203"/>
        <end position="294"/>
    </location>
</feature>
<evidence type="ECO:0000256" key="4">
    <source>
        <dbReference type="SAM" id="MobiDB-lite"/>
    </source>
</evidence>
<dbReference type="Pfam" id="PF18370">
    <property type="entry name" value="RGI_lyase"/>
    <property type="match status" value="1"/>
</dbReference>
<dbReference type="InterPro" id="IPR036573">
    <property type="entry name" value="CBM_sf_5/12"/>
</dbReference>
<name>A0A168FCM0_9MICO</name>
<dbReference type="InterPro" id="IPR013783">
    <property type="entry name" value="Ig-like_fold"/>
</dbReference>
<dbReference type="CDD" id="cd10318">
    <property type="entry name" value="RGL11"/>
    <property type="match status" value="1"/>
</dbReference>
<keyword evidence="2" id="KW-0326">Glycosidase</keyword>
<dbReference type="SMART" id="SM00060">
    <property type="entry name" value="FN3"/>
    <property type="match status" value="2"/>
</dbReference>
<dbReference type="Gene3D" id="2.60.40.10">
    <property type="entry name" value="Immunoglobulins"/>
    <property type="match status" value="3"/>
</dbReference>
<feature type="compositionally biased region" description="Basic and acidic residues" evidence="4">
    <location>
        <begin position="1"/>
        <end position="14"/>
    </location>
</feature>
<dbReference type="EC" id="4.2.2.-" evidence="6"/>
<dbReference type="SUPFAM" id="SSF51055">
    <property type="entry name" value="Carbohydrate binding domain"/>
    <property type="match status" value="2"/>
</dbReference>
<dbReference type="AlphaFoldDB" id="A0A168FCM0"/>
<dbReference type="InterPro" id="IPR008979">
    <property type="entry name" value="Galactose-bd-like_sf"/>
</dbReference>
<evidence type="ECO:0000313" key="7">
    <source>
        <dbReference type="Proteomes" id="UP000076794"/>
    </source>
</evidence>
<feature type="region of interest" description="Disordered" evidence="4">
    <location>
        <begin position="1"/>
        <end position="29"/>
    </location>
</feature>
<dbReference type="PANTHER" id="PTHR43118:SF1">
    <property type="entry name" value="RHAMNOGALACTURONAN LYASE (EUROFUNG)"/>
    <property type="match status" value="1"/>
</dbReference>
<dbReference type="InterPro" id="IPR003610">
    <property type="entry name" value="CBM5/12"/>
</dbReference>
<dbReference type="GO" id="GO:0000272">
    <property type="term" value="P:polysaccharide catabolic process"/>
    <property type="evidence" value="ECO:0007669"/>
    <property type="project" value="UniProtKB-KW"/>
</dbReference>
<dbReference type="KEGG" id="ido:I598_1811"/>
<keyword evidence="6" id="KW-0456">Lyase</keyword>
<dbReference type="InterPro" id="IPR049366">
    <property type="entry name" value="RGL11_C"/>
</dbReference>
<dbReference type="InterPro" id="IPR006311">
    <property type="entry name" value="TAT_signal"/>
</dbReference>
<dbReference type="InterPro" id="IPR041624">
    <property type="entry name" value="RGI_lyase"/>
</dbReference>
<accession>A0A168FCM0</accession>
<dbReference type="SMART" id="SM00495">
    <property type="entry name" value="ChtBD3"/>
    <property type="match status" value="2"/>
</dbReference>
<feature type="compositionally biased region" description="Basic residues" evidence="4">
    <location>
        <begin position="15"/>
        <end position="29"/>
    </location>
</feature>
<dbReference type="Pfam" id="PF21348">
    <property type="entry name" value="RGL11_C"/>
    <property type="match status" value="1"/>
</dbReference>
<dbReference type="InterPro" id="IPR003961">
    <property type="entry name" value="FN3_dom"/>
</dbReference>
<dbReference type="GO" id="GO:0016829">
    <property type="term" value="F:lyase activity"/>
    <property type="evidence" value="ECO:0007669"/>
    <property type="project" value="UniProtKB-KW"/>
</dbReference>
<dbReference type="GO" id="GO:0004553">
    <property type="term" value="F:hydrolase activity, hydrolyzing O-glycosyl compounds"/>
    <property type="evidence" value="ECO:0007669"/>
    <property type="project" value="InterPro"/>
</dbReference>
<dbReference type="SUPFAM" id="SSF69318">
    <property type="entry name" value="Integrin alpha N-terminal domain"/>
    <property type="match status" value="1"/>
</dbReference>